<protein>
    <submittedName>
        <fullName evidence="4">Class I SAM-dependent methyltransferase</fullName>
    </submittedName>
</protein>
<evidence type="ECO:0000259" key="3">
    <source>
        <dbReference type="Pfam" id="PF13847"/>
    </source>
</evidence>
<dbReference type="CDD" id="cd02440">
    <property type="entry name" value="AdoMet_MTases"/>
    <property type="match status" value="1"/>
</dbReference>
<sequence length="242" mass="28381">MNLVDRIENYWSKRSDDFFDLRIEELKSDKRQLWQDEIISNLPDKEHLKILDVGCGPGFFSVILASLGHDVIGIDLTESMIQKADEIADMLDYNIDFRVMNAQELDFDDEEFDVVISRNLTWTLPDIEQAYKEWYRVLKKDGVLLNFDADYGKVCLEEEMKSLGEEHSHNMMDKSMVNECDAIKQELEISKRRRPMWDEEFLKEIGFGACKTDCEISGRVYKIKDDFYNPTPMFKVCAVKSR</sequence>
<organism evidence="4 5">
    <name type="scientific">Intestinibacter bartlettii</name>
    <dbReference type="NCBI Taxonomy" id="261299"/>
    <lineage>
        <taxon>Bacteria</taxon>
        <taxon>Bacillati</taxon>
        <taxon>Bacillota</taxon>
        <taxon>Clostridia</taxon>
        <taxon>Peptostreptococcales</taxon>
        <taxon>Peptostreptococcaceae</taxon>
        <taxon>Intestinibacter</taxon>
    </lineage>
</organism>
<dbReference type="GO" id="GO:0008168">
    <property type="term" value="F:methyltransferase activity"/>
    <property type="evidence" value="ECO:0007669"/>
    <property type="project" value="UniProtKB-KW"/>
</dbReference>
<dbReference type="Pfam" id="PF13847">
    <property type="entry name" value="Methyltransf_31"/>
    <property type="match status" value="1"/>
</dbReference>
<dbReference type="InterPro" id="IPR051052">
    <property type="entry name" value="Diverse_substrate_MTase"/>
</dbReference>
<evidence type="ECO:0000256" key="2">
    <source>
        <dbReference type="ARBA" id="ARBA00022679"/>
    </source>
</evidence>
<proteinExistence type="predicted"/>
<evidence type="ECO:0000313" key="4">
    <source>
        <dbReference type="EMBL" id="MBU5335614.1"/>
    </source>
</evidence>
<evidence type="ECO:0000313" key="5">
    <source>
        <dbReference type="Proteomes" id="UP001196301"/>
    </source>
</evidence>
<dbReference type="InterPro" id="IPR025714">
    <property type="entry name" value="Methyltranfer_dom"/>
</dbReference>
<comment type="caution">
    <text evidence="4">The sequence shown here is derived from an EMBL/GenBank/DDBJ whole genome shotgun (WGS) entry which is preliminary data.</text>
</comment>
<dbReference type="RefSeq" id="WP_216568753.1">
    <property type="nucleotide sequence ID" value="NZ_JAHLOQ010000007.1"/>
</dbReference>
<reference evidence="4 5" key="1">
    <citation type="submission" date="2021-06" db="EMBL/GenBank/DDBJ databases">
        <authorList>
            <person name="Sun Q."/>
            <person name="Li D."/>
        </authorList>
    </citation>
    <scope>NUCLEOTIDE SEQUENCE [LARGE SCALE GENOMIC DNA]</scope>
    <source>
        <strain evidence="4 5">N19</strain>
    </source>
</reference>
<dbReference type="EMBL" id="JAHLOQ010000007">
    <property type="protein sequence ID" value="MBU5335614.1"/>
    <property type="molecule type" value="Genomic_DNA"/>
</dbReference>
<dbReference type="PANTHER" id="PTHR44942">
    <property type="entry name" value="METHYLTRANSF_11 DOMAIN-CONTAINING PROTEIN"/>
    <property type="match status" value="1"/>
</dbReference>
<keyword evidence="1 4" id="KW-0489">Methyltransferase</keyword>
<feature type="domain" description="Methyltransferase" evidence="3">
    <location>
        <begin position="45"/>
        <end position="169"/>
    </location>
</feature>
<keyword evidence="2" id="KW-0808">Transferase</keyword>
<dbReference type="GO" id="GO:0032259">
    <property type="term" value="P:methylation"/>
    <property type="evidence" value="ECO:0007669"/>
    <property type="project" value="UniProtKB-KW"/>
</dbReference>
<dbReference type="PANTHER" id="PTHR44942:SF4">
    <property type="entry name" value="METHYLTRANSFERASE TYPE 11 DOMAIN-CONTAINING PROTEIN"/>
    <property type="match status" value="1"/>
</dbReference>
<dbReference type="Proteomes" id="UP001196301">
    <property type="component" value="Unassembled WGS sequence"/>
</dbReference>
<keyword evidence="5" id="KW-1185">Reference proteome</keyword>
<accession>A0ABS6DV13</accession>
<evidence type="ECO:0000256" key="1">
    <source>
        <dbReference type="ARBA" id="ARBA00022603"/>
    </source>
</evidence>
<name>A0ABS6DV13_9FIRM</name>
<gene>
    <name evidence="4" type="ORF">KQI20_04095</name>
</gene>